<name>A0A654U2F4_MYCTX</name>
<sequence length="110" mass="11938">MVGLVFAQGQTDDVDVVFFHRAHHGGAPAAADVQQCHARLQSEFAQREIDLGDLRLLQRHVVALEVGAAVGLSGIEEQPEEVVGQVVVRLHVGEVRLQLVGHWDSVSSSR</sequence>
<dbReference type="Proteomes" id="UP000039021">
    <property type="component" value="Unassembled WGS sequence"/>
</dbReference>
<proteinExistence type="predicted"/>
<dbReference type="AlphaFoldDB" id="A0A654U2F4"/>
<evidence type="ECO:0000313" key="1">
    <source>
        <dbReference type="EMBL" id="CFR84722.1"/>
    </source>
</evidence>
<dbReference type="EMBL" id="CGCX01000863">
    <property type="protein sequence ID" value="CFR84722.1"/>
    <property type="molecule type" value="Genomic_DNA"/>
</dbReference>
<evidence type="ECO:0000313" key="3">
    <source>
        <dbReference type="Proteomes" id="UP000039021"/>
    </source>
</evidence>
<reference evidence="3 4" key="2">
    <citation type="submission" date="2015-03" db="EMBL/GenBank/DDBJ databases">
        <authorList>
            <consortium name="Pathogen Informatics"/>
        </authorList>
    </citation>
    <scope>NUCLEOTIDE SEQUENCE [LARGE SCALE GENOMIC DNA]</scope>
    <source>
        <strain evidence="1 4">C09601061</strain>
        <strain evidence="3">N09902308</strain>
    </source>
</reference>
<evidence type="ECO:0000313" key="2">
    <source>
        <dbReference type="EMBL" id="CPA28939.1"/>
    </source>
</evidence>
<dbReference type="EMBL" id="CSBK01002837">
    <property type="protein sequence ID" value="CPA28939.1"/>
    <property type="molecule type" value="Genomic_DNA"/>
</dbReference>
<evidence type="ECO:0000313" key="4">
    <source>
        <dbReference type="Proteomes" id="UP000046680"/>
    </source>
</evidence>
<protein>
    <submittedName>
        <fullName evidence="1">Uncharacterized protein</fullName>
    </submittedName>
</protein>
<organism evidence="1 4">
    <name type="scientific">Mycobacterium tuberculosis</name>
    <dbReference type="NCBI Taxonomy" id="1773"/>
    <lineage>
        <taxon>Bacteria</taxon>
        <taxon>Bacillati</taxon>
        <taxon>Actinomycetota</taxon>
        <taxon>Actinomycetes</taxon>
        <taxon>Mycobacteriales</taxon>
        <taxon>Mycobacteriaceae</taxon>
        <taxon>Mycobacterium</taxon>
        <taxon>Mycobacterium tuberculosis complex</taxon>
    </lineage>
</organism>
<dbReference type="Proteomes" id="UP000046680">
    <property type="component" value="Unassembled WGS sequence"/>
</dbReference>
<reference evidence="2" key="1">
    <citation type="submission" date="2015-03" db="EMBL/GenBank/DDBJ databases">
        <authorList>
            <consortium name="Pathogen Informatics"/>
            <person name="Murphy D."/>
        </authorList>
    </citation>
    <scope>NUCLEOTIDE SEQUENCE</scope>
    <source>
        <strain evidence="2">N09902308</strain>
    </source>
</reference>
<accession>A0A654U2F4</accession>
<gene>
    <name evidence="1" type="ORF">ERS007657_02304</name>
    <name evidence="2" type="ORF">ERS007739_04495</name>
</gene>